<dbReference type="KEGG" id="spai:FPZ24_14530"/>
<evidence type="ECO:0000313" key="1">
    <source>
        <dbReference type="EMBL" id="QDZ08535.1"/>
    </source>
</evidence>
<name>A0A5B8LLG4_9SPHN</name>
<keyword evidence="2" id="KW-1185">Reference proteome</keyword>
<dbReference type="Proteomes" id="UP000315673">
    <property type="component" value="Chromosome"/>
</dbReference>
<sequence length="148" mass="16624">MADLLQQAIERRNALRRELEALDRFIADYGPAVRAEKQLDLPTNADLFDMAADKPSRSERAATVARMMDDAEQIILATGRPMTRSQLLARLTDGGHRIDGGDQSKVLGTNIWRSRRFHNILGAGYWPKSAPIPEAFKRFTIRDSMLSA</sequence>
<accession>A0A5B8LLG4</accession>
<gene>
    <name evidence="1" type="ORF">FPZ24_14530</name>
</gene>
<dbReference type="RefSeq" id="WP_146573158.1">
    <property type="nucleotide sequence ID" value="NZ_CP042306.1"/>
</dbReference>
<protein>
    <submittedName>
        <fullName evidence="1">Uncharacterized protein</fullName>
    </submittedName>
</protein>
<dbReference type="AlphaFoldDB" id="A0A5B8LLG4"/>
<evidence type="ECO:0000313" key="2">
    <source>
        <dbReference type="Proteomes" id="UP000315673"/>
    </source>
</evidence>
<reference evidence="1 2" key="1">
    <citation type="submission" date="2019-07" db="EMBL/GenBank/DDBJ databases">
        <title>Full genome sequence of Sphingomonas sp. 4R-6-7(HKS19).</title>
        <authorList>
            <person name="Im W.-T."/>
        </authorList>
    </citation>
    <scope>NUCLEOTIDE SEQUENCE [LARGE SCALE GENOMIC DNA]</scope>
    <source>
        <strain evidence="1 2">HKS19</strain>
    </source>
</reference>
<dbReference type="OrthoDB" id="7582760at2"/>
<organism evidence="1 2">
    <name type="scientific">Sphingomonas panacisoli</name>
    <dbReference type="NCBI Taxonomy" id="1813879"/>
    <lineage>
        <taxon>Bacteria</taxon>
        <taxon>Pseudomonadati</taxon>
        <taxon>Pseudomonadota</taxon>
        <taxon>Alphaproteobacteria</taxon>
        <taxon>Sphingomonadales</taxon>
        <taxon>Sphingomonadaceae</taxon>
        <taxon>Sphingomonas</taxon>
    </lineage>
</organism>
<proteinExistence type="predicted"/>
<dbReference type="EMBL" id="CP042306">
    <property type="protein sequence ID" value="QDZ08535.1"/>
    <property type="molecule type" value="Genomic_DNA"/>
</dbReference>